<dbReference type="Proteomes" id="UP000236291">
    <property type="component" value="Unassembled WGS sequence"/>
</dbReference>
<dbReference type="EMBL" id="ASHM01127416">
    <property type="protein sequence ID" value="PNX58385.1"/>
    <property type="molecule type" value="Genomic_DNA"/>
</dbReference>
<proteinExistence type="predicted"/>
<accession>A0A2K3JWG2</accession>
<evidence type="ECO:0000313" key="2">
    <source>
        <dbReference type="EMBL" id="PNX58385.1"/>
    </source>
</evidence>
<sequence>APFSRAVTGLSAILSRGLLLTSLAAFKFEINFQNPPDPNIMNLSVFFKALEETS</sequence>
<name>A0A2K3JWG2_TRIPR</name>
<feature type="non-terminal residue" evidence="2">
    <location>
        <position position="1"/>
    </location>
</feature>
<gene>
    <name evidence="2" type="ORF">L195_g059165</name>
</gene>
<reference evidence="2 3" key="2">
    <citation type="journal article" date="2017" name="Front. Plant Sci.">
        <title>Gene Classification and Mining of Molecular Markers Useful in Red Clover (Trifolium pratense) Breeding.</title>
        <authorList>
            <person name="Istvanek J."/>
            <person name="Dluhosova J."/>
            <person name="Dluhos P."/>
            <person name="Patkova L."/>
            <person name="Nedelnik J."/>
            <person name="Repkova J."/>
        </authorList>
    </citation>
    <scope>NUCLEOTIDE SEQUENCE [LARGE SCALE GENOMIC DNA]</scope>
    <source>
        <strain evidence="3">cv. Tatra</strain>
        <tissue evidence="2">Young leaves</tissue>
    </source>
</reference>
<protein>
    <submittedName>
        <fullName evidence="2">Uncharacterized protein</fullName>
    </submittedName>
</protein>
<dbReference type="AlphaFoldDB" id="A0A2K3JWG2"/>
<organism evidence="2 3">
    <name type="scientific">Trifolium pratense</name>
    <name type="common">Red clover</name>
    <dbReference type="NCBI Taxonomy" id="57577"/>
    <lineage>
        <taxon>Eukaryota</taxon>
        <taxon>Viridiplantae</taxon>
        <taxon>Streptophyta</taxon>
        <taxon>Embryophyta</taxon>
        <taxon>Tracheophyta</taxon>
        <taxon>Spermatophyta</taxon>
        <taxon>Magnoliopsida</taxon>
        <taxon>eudicotyledons</taxon>
        <taxon>Gunneridae</taxon>
        <taxon>Pentapetalae</taxon>
        <taxon>rosids</taxon>
        <taxon>fabids</taxon>
        <taxon>Fabales</taxon>
        <taxon>Fabaceae</taxon>
        <taxon>Papilionoideae</taxon>
        <taxon>50 kb inversion clade</taxon>
        <taxon>NPAAA clade</taxon>
        <taxon>Hologalegina</taxon>
        <taxon>IRL clade</taxon>
        <taxon>Trifolieae</taxon>
        <taxon>Trifolium</taxon>
    </lineage>
</organism>
<keyword evidence="1" id="KW-0732">Signal</keyword>
<evidence type="ECO:0000313" key="3">
    <source>
        <dbReference type="Proteomes" id="UP000236291"/>
    </source>
</evidence>
<feature type="chain" id="PRO_5014325416" evidence="1">
    <location>
        <begin position="26"/>
        <end position="54"/>
    </location>
</feature>
<feature type="signal peptide" evidence="1">
    <location>
        <begin position="1"/>
        <end position="25"/>
    </location>
</feature>
<evidence type="ECO:0000256" key="1">
    <source>
        <dbReference type="SAM" id="SignalP"/>
    </source>
</evidence>
<comment type="caution">
    <text evidence="2">The sequence shown here is derived from an EMBL/GenBank/DDBJ whole genome shotgun (WGS) entry which is preliminary data.</text>
</comment>
<reference evidence="2 3" key="1">
    <citation type="journal article" date="2014" name="Am. J. Bot.">
        <title>Genome assembly and annotation for red clover (Trifolium pratense; Fabaceae).</title>
        <authorList>
            <person name="Istvanek J."/>
            <person name="Jaros M."/>
            <person name="Krenek A."/>
            <person name="Repkova J."/>
        </authorList>
    </citation>
    <scope>NUCLEOTIDE SEQUENCE [LARGE SCALE GENOMIC DNA]</scope>
    <source>
        <strain evidence="3">cv. Tatra</strain>
        <tissue evidence="2">Young leaves</tissue>
    </source>
</reference>